<evidence type="ECO:0000259" key="13">
    <source>
        <dbReference type="PROSITE" id="PS50089"/>
    </source>
</evidence>
<protein>
    <recommendedName>
        <fullName evidence="13">RING-type domain-containing protein</fullName>
    </recommendedName>
</protein>
<feature type="compositionally biased region" description="Low complexity" evidence="12">
    <location>
        <begin position="274"/>
        <end position="283"/>
    </location>
</feature>
<name>A0A665TPQ9_ECHNA</name>
<keyword evidence="6 11" id="KW-0863">Zinc-finger</keyword>
<dbReference type="FunCoup" id="A0A665TPQ9">
    <property type="interactions" value="997"/>
</dbReference>
<feature type="region of interest" description="Disordered" evidence="12">
    <location>
        <begin position="253"/>
        <end position="283"/>
    </location>
</feature>
<evidence type="ECO:0000256" key="11">
    <source>
        <dbReference type="PROSITE-ProRule" id="PRU00175"/>
    </source>
</evidence>
<sequence length="535" mass="57289">MPSSLFADGSVQGEALDDQRALQIALDQLSLLGLDNDDSCLYDNNQEPRKKSVNMTECVPVPSSEHVAEIVGRQGCKIKALRAKTNTYIKTPVRGEEPVFVVTGRREDVAMARREIISAAEHFSMIRASRNKNATLNGSGAPVPGPPNLPGQTTIQVRVPYRVVGLVVGPKGATIKRIQQQTHTYIVTPSRDKEPVFEVTGMPENVDRAREEIEAHIAMRTGGLIELQDENDFHANGTDVGFDLQGHATLWSKPGTGMTPTSVRKPFSNYRNDSSSSLGSASTDSCFGNNGSRMADYSPPSPALSYTTNNNNNSNNSNNNINVNGNDFVFESDAISPDCTDLTYDSQRFDPTQAPPGLLWSQYDSCVTPTSTGGSSPTSTSAIFPTNTPTDANGIVASQRRVNGCTPQPRLSPPLHGPTEHPLARRVRSDQGGSPLGFPGYSCIIASLPGPHLHGVLCDSSASSNSSSSSSTSSATSRKGSRDCSVCFESEVIAALVPCGHNLFCMECANRICERSEPKCPVCHTGVTQAIRILS</sequence>
<dbReference type="Pfam" id="PF13920">
    <property type="entry name" value="zf-C3HC4_3"/>
    <property type="match status" value="1"/>
</dbReference>
<reference evidence="14" key="2">
    <citation type="submission" date="2025-08" db="UniProtKB">
        <authorList>
            <consortium name="Ensembl"/>
        </authorList>
    </citation>
    <scope>IDENTIFICATION</scope>
</reference>
<feature type="compositionally biased region" description="Low complexity" evidence="12">
    <location>
        <begin position="462"/>
        <end position="477"/>
    </location>
</feature>
<dbReference type="FunFam" id="3.30.40.10:FF:000090">
    <property type="entry name" value="Mex-3 RNA-binding family member C"/>
    <property type="match status" value="1"/>
</dbReference>
<evidence type="ECO:0000256" key="7">
    <source>
        <dbReference type="ARBA" id="ARBA00022833"/>
    </source>
</evidence>
<dbReference type="GO" id="GO:0008270">
    <property type="term" value="F:zinc ion binding"/>
    <property type="evidence" value="ECO:0007669"/>
    <property type="project" value="UniProtKB-KW"/>
</dbReference>
<feature type="compositionally biased region" description="Polar residues" evidence="12">
    <location>
        <begin position="382"/>
        <end position="391"/>
    </location>
</feature>
<keyword evidence="4" id="KW-0479">Metal-binding</keyword>
<dbReference type="InterPro" id="IPR047228">
    <property type="entry name" value="KH-I_MEX3_rpt1"/>
</dbReference>
<dbReference type="SMART" id="SM00322">
    <property type="entry name" value="KH"/>
    <property type="match status" value="2"/>
</dbReference>
<dbReference type="Gene3D" id="3.30.40.10">
    <property type="entry name" value="Zinc/RING finger domain, C3HC4 (zinc finger)"/>
    <property type="match status" value="1"/>
</dbReference>
<feature type="region of interest" description="Disordered" evidence="12">
    <location>
        <begin position="369"/>
        <end position="431"/>
    </location>
</feature>
<dbReference type="FunFam" id="3.30.1370.10:FF:000012">
    <property type="entry name" value="Mex-3 RNA-binding family member D"/>
    <property type="match status" value="1"/>
</dbReference>
<dbReference type="Gene3D" id="3.30.1370.10">
    <property type="entry name" value="K Homology domain, type 1"/>
    <property type="match status" value="2"/>
</dbReference>
<dbReference type="RefSeq" id="XP_029354275.1">
    <property type="nucleotide sequence ID" value="XM_029498415.1"/>
</dbReference>
<dbReference type="InterPro" id="IPR047226">
    <property type="entry name" value="KH-I_MEX3_rpt2"/>
</dbReference>
<dbReference type="GO" id="GO:0005634">
    <property type="term" value="C:nucleus"/>
    <property type="evidence" value="ECO:0007669"/>
    <property type="project" value="UniProtKB-SubCell"/>
</dbReference>
<feature type="region of interest" description="Disordered" evidence="12">
    <location>
        <begin position="462"/>
        <end position="481"/>
    </location>
</feature>
<evidence type="ECO:0000313" key="15">
    <source>
        <dbReference type="Proteomes" id="UP000472264"/>
    </source>
</evidence>
<dbReference type="GO" id="GO:0003723">
    <property type="term" value="F:RNA binding"/>
    <property type="evidence" value="ECO:0007669"/>
    <property type="project" value="UniProtKB-UniRule"/>
</dbReference>
<keyword evidence="9" id="KW-0539">Nucleus</keyword>
<dbReference type="GeneID" id="115041110"/>
<feature type="compositionally biased region" description="Basic and acidic residues" evidence="12">
    <location>
        <begin position="418"/>
        <end position="429"/>
    </location>
</feature>
<evidence type="ECO:0000256" key="8">
    <source>
        <dbReference type="ARBA" id="ARBA00022884"/>
    </source>
</evidence>
<dbReference type="CDD" id="cd22423">
    <property type="entry name" value="KH-I_MEX3_rpt1"/>
    <property type="match status" value="1"/>
</dbReference>
<evidence type="ECO:0000256" key="6">
    <source>
        <dbReference type="ARBA" id="ARBA00022771"/>
    </source>
</evidence>
<dbReference type="InterPro" id="IPR001841">
    <property type="entry name" value="Znf_RING"/>
</dbReference>
<dbReference type="InterPro" id="IPR004087">
    <property type="entry name" value="KH_dom"/>
</dbReference>
<dbReference type="CTD" id="84206"/>
<dbReference type="InterPro" id="IPR004088">
    <property type="entry name" value="KH_dom_type_1"/>
</dbReference>
<evidence type="ECO:0000256" key="12">
    <source>
        <dbReference type="SAM" id="MobiDB-lite"/>
    </source>
</evidence>
<dbReference type="PROSITE" id="PS50084">
    <property type="entry name" value="KH_TYPE_1"/>
    <property type="match status" value="2"/>
</dbReference>
<evidence type="ECO:0000256" key="2">
    <source>
        <dbReference type="ARBA" id="ARBA00004496"/>
    </source>
</evidence>
<dbReference type="CDD" id="cd22424">
    <property type="entry name" value="KH-I_MEX3_rpt2"/>
    <property type="match status" value="1"/>
</dbReference>
<comment type="subcellular location">
    <subcellularLocation>
        <location evidence="2">Cytoplasm</location>
    </subcellularLocation>
    <subcellularLocation>
        <location evidence="1">Nucleus</location>
    </subcellularLocation>
</comment>
<reference evidence="14" key="3">
    <citation type="submission" date="2025-09" db="UniProtKB">
        <authorList>
            <consortium name="Ensembl"/>
        </authorList>
    </citation>
    <scope>IDENTIFICATION</scope>
</reference>
<dbReference type="SUPFAM" id="SSF54791">
    <property type="entry name" value="Eukaryotic type KH-domain (KH-domain type I)"/>
    <property type="match status" value="2"/>
</dbReference>
<accession>A0A665TPQ9</accession>
<evidence type="ECO:0000256" key="9">
    <source>
        <dbReference type="ARBA" id="ARBA00023242"/>
    </source>
</evidence>
<dbReference type="FunFam" id="3.30.1370.10:FF:000013">
    <property type="entry name" value="Mex-3 RNA-binding family member B"/>
    <property type="match status" value="1"/>
</dbReference>
<dbReference type="InterPro" id="IPR036612">
    <property type="entry name" value="KH_dom_type_1_sf"/>
</dbReference>
<dbReference type="OMA" id="CRESEVI"/>
<dbReference type="InParanoid" id="A0A665TPQ9"/>
<dbReference type="OrthoDB" id="427410at2759"/>
<dbReference type="InterPro" id="IPR013083">
    <property type="entry name" value="Znf_RING/FYVE/PHD"/>
</dbReference>
<evidence type="ECO:0000256" key="1">
    <source>
        <dbReference type="ARBA" id="ARBA00004123"/>
    </source>
</evidence>
<keyword evidence="5" id="KW-0677">Repeat</keyword>
<dbReference type="SMART" id="SM00184">
    <property type="entry name" value="RING"/>
    <property type="match status" value="1"/>
</dbReference>
<dbReference type="SUPFAM" id="SSF57850">
    <property type="entry name" value="RING/U-box"/>
    <property type="match status" value="1"/>
</dbReference>
<keyword evidence="15" id="KW-1185">Reference proteome</keyword>
<organism evidence="14 15">
    <name type="scientific">Echeneis naucrates</name>
    <name type="common">Live sharksucker</name>
    <dbReference type="NCBI Taxonomy" id="173247"/>
    <lineage>
        <taxon>Eukaryota</taxon>
        <taxon>Metazoa</taxon>
        <taxon>Chordata</taxon>
        <taxon>Craniata</taxon>
        <taxon>Vertebrata</taxon>
        <taxon>Euteleostomi</taxon>
        <taxon>Actinopterygii</taxon>
        <taxon>Neopterygii</taxon>
        <taxon>Teleostei</taxon>
        <taxon>Neoteleostei</taxon>
        <taxon>Acanthomorphata</taxon>
        <taxon>Carangaria</taxon>
        <taxon>Carangiformes</taxon>
        <taxon>Echeneidae</taxon>
        <taxon>Echeneis</taxon>
    </lineage>
</organism>
<dbReference type="AlphaFoldDB" id="A0A665TPQ9"/>
<dbReference type="PANTHER" id="PTHR23285">
    <property type="entry name" value="RING FINGER AND KH DOMAIN CONTAINING PROTEIN 1"/>
    <property type="match status" value="1"/>
</dbReference>
<dbReference type="InterPro" id="IPR047227">
    <property type="entry name" value="MEX3"/>
</dbReference>
<keyword evidence="8 10" id="KW-0694">RNA-binding</keyword>
<evidence type="ECO:0000256" key="5">
    <source>
        <dbReference type="ARBA" id="ARBA00022737"/>
    </source>
</evidence>
<evidence type="ECO:0000256" key="4">
    <source>
        <dbReference type="ARBA" id="ARBA00022723"/>
    </source>
</evidence>
<feature type="compositionally biased region" description="Low complexity" evidence="12">
    <location>
        <begin position="369"/>
        <end position="381"/>
    </location>
</feature>
<evidence type="ECO:0000313" key="14">
    <source>
        <dbReference type="Ensembl" id="ENSENLP00000009718.1"/>
    </source>
</evidence>
<proteinExistence type="predicted"/>
<evidence type="ECO:0000256" key="3">
    <source>
        <dbReference type="ARBA" id="ARBA00022490"/>
    </source>
</evidence>
<reference evidence="14" key="1">
    <citation type="submission" date="2021-04" db="EMBL/GenBank/DDBJ databases">
        <authorList>
            <consortium name="Wellcome Sanger Institute Data Sharing"/>
        </authorList>
    </citation>
    <scope>NUCLEOTIDE SEQUENCE [LARGE SCALE GENOMIC DNA]</scope>
</reference>
<gene>
    <name evidence="14" type="primary">mex3b</name>
</gene>
<keyword evidence="3" id="KW-0963">Cytoplasm</keyword>
<feature type="domain" description="RING-type" evidence="13">
    <location>
        <begin position="484"/>
        <end position="524"/>
    </location>
</feature>
<keyword evidence="7" id="KW-0862">Zinc</keyword>
<dbReference type="PROSITE" id="PS50089">
    <property type="entry name" value="ZF_RING_2"/>
    <property type="match status" value="1"/>
</dbReference>
<dbReference type="Ensembl" id="ENSENLT00000010173.1">
    <property type="protein sequence ID" value="ENSENLP00000009718.1"/>
    <property type="gene ID" value="ENSENLG00000004687.1"/>
</dbReference>
<dbReference type="Proteomes" id="UP000472264">
    <property type="component" value="Chromosome 3"/>
</dbReference>
<evidence type="ECO:0000256" key="10">
    <source>
        <dbReference type="PROSITE-ProRule" id="PRU00117"/>
    </source>
</evidence>
<dbReference type="GO" id="GO:0005737">
    <property type="term" value="C:cytoplasm"/>
    <property type="evidence" value="ECO:0007669"/>
    <property type="project" value="UniProtKB-SubCell"/>
</dbReference>
<dbReference type="Pfam" id="PF00013">
    <property type="entry name" value="KH_1"/>
    <property type="match status" value="2"/>
</dbReference>
<dbReference type="PANTHER" id="PTHR23285:SF5">
    <property type="entry name" value="RNA-BINDING PROTEIN MEX3B"/>
    <property type="match status" value="1"/>
</dbReference>